<dbReference type="PANTHER" id="PTHR43825">
    <property type="entry name" value="PYRUVATE DEHYDROGENASE E1 COMPONENT"/>
    <property type="match status" value="1"/>
</dbReference>
<evidence type="ECO:0000313" key="2">
    <source>
        <dbReference type="EMBL" id="MFB9948205.1"/>
    </source>
</evidence>
<accession>A0ABV6AFT6</accession>
<dbReference type="SUPFAM" id="SSF52922">
    <property type="entry name" value="TK C-terminal domain-like"/>
    <property type="match status" value="1"/>
</dbReference>
<dbReference type="InterPro" id="IPR009014">
    <property type="entry name" value="Transketo_C/PFOR_II"/>
</dbReference>
<dbReference type="Pfam" id="PF02779">
    <property type="entry name" value="Transket_pyr"/>
    <property type="match status" value="1"/>
</dbReference>
<dbReference type="InterPro" id="IPR005475">
    <property type="entry name" value="Transketolase-like_Pyr-bd"/>
</dbReference>
<organism evidence="2 3">
    <name type="scientific">Rhizobium puerariae</name>
    <dbReference type="NCBI Taxonomy" id="1585791"/>
    <lineage>
        <taxon>Bacteria</taxon>
        <taxon>Pseudomonadati</taxon>
        <taxon>Pseudomonadota</taxon>
        <taxon>Alphaproteobacteria</taxon>
        <taxon>Hyphomicrobiales</taxon>
        <taxon>Rhizobiaceae</taxon>
        <taxon>Rhizobium/Agrobacterium group</taxon>
        <taxon>Rhizobium</taxon>
    </lineage>
</organism>
<reference evidence="2 3" key="1">
    <citation type="submission" date="2024-09" db="EMBL/GenBank/DDBJ databases">
        <authorList>
            <person name="Sun Q."/>
            <person name="Mori K."/>
        </authorList>
    </citation>
    <scope>NUCLEOTIDE SEQUENCE [LARGE SCALE GENOMIC DNA]</scope>
    <source>
        <strain evidence="2 3">TBRC 4938</strain>
    </source>
</reference>
<evidence type="ECO:0000313" key="3">
    <source>
        <dbReference type="Proteomes" id="UP001589692"/>
    </source>
</evidence>
<comment type="caution">
    <text evidence="2">The sequence shown here is derived from an EMBL/GenBank/DDBJ whole genome shotgun (WGS) entry which is preliminary data.</text>
</comment>
<dbReference type="RefSeq" id="WP_377257209.1">
    <property type="nucleotide sequence ID" value="NZ_JBHMAA010000007.1"/>
</dbReference>
<dbReference type="Gene3D" id="3.40.50.970">
    <property type="match status" value="1"/>
</dbReference>
<dbReference type="EMBL" id="JBHMAA010000007">
    <property type="protein sequence ID" value="MFB9948205.1"/>
    <property type="molecule type" value="Genomic_DNA"/>
</dbReference>
<proteinExistence type="predicted"/>
<dbReference type="InterPro" id="IPR029061">
    <property type="entry name" value="THDP-binding"/>
</dbReference>
<sequence length="320" mass="33616">MAAPAAKQEGYFDCRDAWAQTLESLAQQDPRIVAVVNDSVGSSKLGGFQKKFPERLINVGIAEQNMVGVGAGLANGGRIPFVSAASCFLTGRALEQVKADIAYANFNVKLVGQSSGVAYGELGPTHHSIEDFAWLRPLNNIAVVVPADAWETAEAVKWAAGHEGPVFIRLSRMPVPNLDVPDRQFQPGKAELVRQGRDVTLIACGTMVHLAAKAALSLEAEGIAARVLNMATINPLDDAAVAAAAGETGAIVTIEEANIRGGLGGAVAEYTAANLPVPVERMGFPGFVPTGSVEWLFEHFGLTAPGIARVARKAVGRKRA</sequence>
<dbReference type="Pfam" id="PF02780">
    <property type="entry name" value="Transketolase_C"/>
    <property type="match status" value="1"/>
</dbReference>
<dbReference type="SUPFAM" id="SSF52518">
    <property type="entry name" value="Thiamin diphosphate-binding fold (THDP-binding)"/>
    <property type="match status" value="1"/>
</dbReference>
<gene>
    <name evidence="2" type="ORF">ACFFP0_05060</name>
</gene>
<dbReference type="InterPro" id="IPR051157">
    <property type="entry name" value="PDH/Transketolase"/>
</dbReference>
<keyword evidence="3" id="KW-1185">Reference proteome</keyword>
<dbReference type="Gene3D" id="3.40.50.920">
    <property type="match status" value="1"/>
</dbReference>
<dbReference type="Proteomes" id="UP001589692">
    <property type="component" value="Unassembled WGS sequence"/>
</dbReference>
<feature type="domain" description="Transketolase-like pyrimidine-binding" evidence="1">
    <location>
        <begin position="12"/>
        <end position="177"/>
    </location>
</feature>
<dbReference type="SMART" id="SM00861">
    <property type="entry name" value="Transket_pyr"/>
    <property type="match status" value="1"/>
</dbReference>
<protein>
    <submittedName>
        <fullName evidence="2">Transketolase family protein</fullName>
    </submittedName>
</protein>
<dbReference type="CDD" id="cd07033">
    <property type="entry name" value="TPP_PYR_DXS_TK_like"/>
    <property type="match status" value="1"/>
</dbReference>
<dbReference type="PANTHER" id="PTHR43825:SF1">
    <property type="entry name" value="TRANSKETOLASE-LIKE PYRIMIDINE-BINDING DOMAIN-CONTAINING PROTEIN"/>
    <property type="match status" value="1"/>
</dbReference>
<name>A0ABV6AFT6_9HYPH</name>
<evidence type="ECO:0000259" key="1">
    <source>
        <dbReference type="SMART" id="SM00861"/>
    </source>
</evidence>
<dbReference type="InterPro" id="IPR033248">
    <property type="entry name" value="Transketolase_C"/>
</dbReference>